<protein>
    <submittedName>
        <fullName evidence="2">Uncharacterized protein</fullName>
    </submittedName>
</protein>
<evidence type="ECO:0000313" key="2">
    <source>
        <dbReference type="EMBL" id="CAG6776597.1"/>
    </source>
</evidence>
<keyword evidence="1" id="KW-1133">Transmembrane helix</keyword>
<sequence>MTSILGIKKSTRGGWDTLTPLLIARCILLIFCFGSGSFFVAGSFCARFFSVQFNVEYTVLAIVHFCSVVSFRTERTSVRNEYPKILLSTLCSTIQRYLSLSLSFTIRPRKG</sequence>
<feature type="transmembrane region" description="Helical" evidence="1">
    <location>
        <begin position="21"/>
        <end position="49"/>
    </location>
</feature>
<keyword evidence="1" id="KW-0812">Transmembrane</keyword>
<dbReference type="AlphaFoldDB" id="A0A8D9B4N0"/>
<evidence type="ECO:0000256" key="1">
    <source>
        <dbReference type="SAM" id="Phobius"/>
    </source>
</evidence>
<proteinExistence type="predicted"/>
<feature type="transmembrane region" description="Helical" evidence="1">
    <location>
        <begin position="55"/>
        <end position="73"/>
    </location>
</feature>
<reference evidence="2" key="1">
    <citation type="submission" date="2021-05" db="EMBL/GenBank/DDBJ databases">
        <authorList>
            <person name="Alioto T."/>
            <person name="Alioto T."/>
            <person name="Gomez Garrido J."/>
        </authorList>
    </citation>
    <scope>NUCLEOTIDE SEQUENCE</scope>
</reference>
<accession>A0A8D9B4N0</accession>
<keyword evidence="1" id="KW-0472">Membrane</keyword>
<organism evidence="2">
    <name type="scientific">Cacopsylla melanoneura</name>
    <dbReference type="NCBI Taxonomy" id="428564"/>
    <lineage>
        <taxon>Eukaryota</taxon>
        <taxon>Metazoa</taxon>
        <taxon>Ecdysozoa</taxon>
        <taxon>Arthropoda</taxon>
        <taxon>Hexapoda</taxon>
        <taxon>Insecta</taxon>
        <taxon>Pterygota</taxon>
        <taxon>Neoptera</taxon>
        <taxon>Paraneoptera</taxon>
        <taxon>Hemiptera</taxon>
        <taxon>Sternorrhyncha</taxon>
        <taxon>Psylloidea</taxon>
        <taxon>Psyllidae</taxon>
        <taxon>Psyllinae</taxon>
        <taxon>Cacopsylla</taxon>
    </lineage>
</organism>
<name>A0A8D9B4N0_9HEMI</name>
<dbReference type="EMBL" id="HBUF01602647">
    <property type="protein sequence ID" value="CAG6776597.1"/>
    <property type="molecule type" value="Transcribed_RNA"/>
</dbReference>